<evidence type="ECO:0000313" key="7">
    <source>
        <dbReference type="Proteomes" id="UP000315782"/>
    </source>
</evidence>
<feature type="transmembrane region" description="Helical" evidence="5">
    <location>
        <begin position="210"/>
        <end position="230"/>
    </location>
</feature>
<evidence type="ECO:0000313" key="6">
    <source>
        <dbReference type="EMBL" id="RZO23214.1"/>
    </source>
</evidence>
<dbReference type="InterPro" id="IPR006214">
    <property type="entry name" value="Bax_inhibitor_1-related"/>
</dbReference>
<evidence type="ECO:0000256" key="2">
    <source>
        <dbReference type="ARBA" id="ARBA00022692"/>
    </source>
</evidence>
<feature type="transmembrane region" description="Helical" evidence="5">
    <location>
        <begin position="150"/>
        <end position="170"/>
    </location>
</feature>
<name>A0A520MPR2_9GAMM</name>
<dbReference type="Pfam" id="PF01027">
    <property type="entry name" value="Bax1-I"/>
    <property type="match status" value="1"/>
</dbReference>
<organism evidence="6 7">
    <name type="scientific">SAR86 cluster bacterium</name>
    <dbReference type="NCBI Taxonomy" id="2030880"/>
    <lineage>
        <taxon>Bacteria</taxon>
        <taxon>Pseudomonadati</taxon>
        <taxon>Pseudomonadota</taxon>
        <taxon>Gammaproteobacteria</taxon>
        <taxon>SAR86 cluster</taxon>
    </lineage>
</organism>
<evidence type="ECO:0000256" key="4">
    <source>
        <dbReference type="ARBA" id="ARBA00023136"/>
    </source>
</evidence>
<proteinExistence type="predicted"/>
<feature type="transmembrane region" description="Helical" evidence="5">
    <location>
        <begin position="273"/>
        <end position="293"/>
    </location>
</feature>
<dbReference type="Proteomes" id="UP000315782">
    <property type="component" value="Unassembled WGS sequence"/>
</dbReference>
<feature type="transmembrane region" description="Helical" evidence="5">
    <location>
        <begin position="182"/>
        <end position="204"/>
    </location>
</feature>
<evidence type="ECO:0008006" key="8">
    <source>
        <dbReference type="Google" id="ProtNLM"/>
    </source>
</evidence>
<sequence>MFLETPLFFKTMLILSGQLGIVLSSCFYCIKRARKAYENKTTFLGTFYRGSMNMKKGLDLIPDQLPPDTYPTEMVKQVISEDSSNGVFGKSEKEEWKSMIAMNKEQRLRLLKEGYKDKSRGGHIYSILFLIWFASLFASSFFAVTEISTITGIVLFTIQSLTFGPLLALVMLEMDENDGFKALQIVLLVTIVTGIIGYSDIYSFSESASMALFLFISLLGLIIFSFIRIFRGFSRKAIRVKAIFGAFIFSLYLLFDFNYLRKKSELGINDWETAFNIAFNIYLDIINLLLEILDAMSNS</sequence>
<reference evidence="6 7" key="1">
    <citation type="submission" date="2019-02" db="EMBL/GenBank/DDBJ databases">
        <title>Prokaryotic population dynamics and viral predation in marine succession experiment using metagenomics: the confinement effect.</title>
        <authorList>
            <person name="Haro-Moreno J.M."/>
            <person name="Rodriguez-Valera F."/>
            <person name="Lopez-Perez M."/>
        </authorList>
    </citation>
    <scope>NUCLEOTIDE SEQUENCE [LARGE SCALE GENOMIC DNA]</scope>
    <source>
        <strain evidence="6">MED-G163</strain>
    </source>
</reference>
<keyword evidence="3 5" id="KW-1133">Transmembrane helix</keyword>
<feature type="transmembrane region" description="Helical" evidence="5">
    <location>
        <begin position="242"/>
        <end position="261"/>
    </location>
</feature>
<feature type="transmembrane region" description="Helical" evidence="5">
    <location>
        <begin position="124"/>
        <end position="144"/>
    </location>
</feature>
<evidence type="ECO:0000256" key="5">
    <source>
        <dbReference type="SAM" id="Phobius"/>
    </source>
</evidence>
<keyword evidence="2 5" id="KW-0812">Transmembrane</keyword>
<evidence type="ECO:0000256" key="3">
    <source>
        <dbReference type="ARBA" id="ARBA00022989"/>
    </source>
</evidence>
<keyword evidence="4 5" id="KW-0472">Membrane</keyword>
<gene>
    <name evidence="6" type="ORF">EVA96_00145</name>
</gene>
<dbReference type="GO" id="GO:0016020">
    <property type="term" value="C:membrane"/>
    <property type="evidence" value="ECO:0007669"/>
    <property type="project" value="UniProtKB-SubCell"/>
</dbReference>
<protein>
    <recommendedName>
        <fullName evidence="8">Bax inhibitor-1/YccA family protein</fullName>
    </recommendedName>
</protein>
<dbReference type="AlphaFoldDB" id="A0A520MPR2"/>
<dbReference type="EMBL" id="SHBI01000001">
    <property type="protein sequence ID" value="RZO23214.1"/>
    <property type="molecule type" value="Genomic_DNA"/>
</dbReference>
<accession>A0A520MPR2</accession>
<evidence type="ECO:0000256" key="1">
    <source>
        <dbReference type="ARBA" id="ARBA00004141"/>
    </source>
</evidence>
<comment type="subcellular location">
    <subcellularLocation>
        <location evidence="1">Membrane</location>
        <topology evidence="1">Multi-pass membrane protein</topology>
    </subcellularLocation>
</comment>
<comment type="caution">
    <text evidence="6">The sequence shown here is derived from an EMBL/GenBank/DDBJ whole genome shotgun (WGS) entry which is preliminary data.</text>
</comment>
<feature type="transmembrane region" description="Helical" evidence="5">
    <location>
        <begin position="12"/>
        <end position="30"/>
    </location>
</feature>